<dbReference type="PANTHER" id="PTHR45842">
    <property type="entry name" value="SYNAPTIC ADHESION-LIKE MOLECULE SALM"/>
    <property type="match status" value="1"/>
</dbReference>
<protein>
    <submittedName>
        <fullName evidence="5">Uncharacterized protein</fullName>
    </submittedName>
</protein>
<keyword evidence="2 4" id="KW-0732">Signal</keyword>
<dbReference type="InterPro" id="IPR050467">
    <property type="entry name" value="LRFN"/>
</dbReference>
<keyword evidence="1" id="KW-0433">Leucine-rich repeat</keyword>
<organism evidence="5 6">
    <name type="scientific">Polypedilum vanderplanki</name>
    <name type="common">Sleeping chironomid midge</name>
    <dbReference type="NCBI Taxonomy" id="319348"/>
    <lineage>
        <taxon>Eukaryota</taxon>
        <taxon>Metazoa</taxon>
        <taxon>Ecdysozoa</taxon>
        <taxon>Arthropoda</taxon>
        <taxon>Hexapoda</taxon>
        <taxon>Insecta</taxon>
        <taxon>Pterygota</taxon>
        <taxon>Neoptera</taxon>
        <taxon>Endopterygota</taxon>
        <taxon>Diptera</taxon>
        <taxon>Nematocera</taxon>
        <taxon>Chironomoidea</taxon>
        <taxon>Chironomidae</taxon>
        <taxon>Chironominae</taxon>
        <taxon>Polypedilum</taxon>
        <taxon>Polypedilum</taxon>
    </lineage>
</organism>
<sequence length="277" mass="32061">MKIFVIFFTLALVAASSAYSVDECTFFRHIKPIERLNFLVCVINYELPPHINRVERFREEPINGVIVGDSEIVIDPSIIENFPQLTHYAALNHKVEVLKKENLADLTALEGFDLASGNLKKIEFDSFQEMTKLRDVDFSNNKLEFIHPQLFTSLSNLEKLNLNDNQLMALEVDTFANNKKLSTLKLQNNKISFISPRALENLYNLRELYLTGNKCINMDYKPPRIPQLRFVFAQQCKETNELLEILNEKRAEAEGFDNNYEEIQDEDNVEISTETFV</sequence>
<feature type="signal peptide" evidence="4">
    <location>
        <begin position="1"/>
        <end position="18"/>
    </location>
</feature>
<dbReference type="Proteomes" id="UP001107558">
    <property type="component" value="Chromosome 4"/>
</dbReference>
<evidence type="ECO:0000256" key="2">
    <source>
        <dbReference type="ARBA" id="ARBA00022729"/>
    </source>
</evidence>
<evidence type="ECO:0000256" key="3">
    <source>
        <dbReference type="ARBA" id="ARBA00022737"/>
    </source>
</evidence>
<dbReference type="Gene3D" id="3.80.10.10">
    <property type="entry name" value="Ribonuclease Inhibitor"/>
    <property type="match status" value="1"/>
</dbReference>
<comment type="caution">
    <text evidence="5">The sequence shown here is derived from an EMBL/GenBank/DDBJ whole genome shotgun (WGS) entry which is preliminary data.</text>
</comment>
<dbReference type="OrthoDB" id="6750714at2759"/>
<dbReference type="SMART" id="SM00369">
    <property type="entry name" value="LRR_TYP"/>
    <property type="match status" value="4"/>
</dbReference>
<keyword evidence="6" id="KW-1185">Reference proteome</keyword>
<name>A0A9J6BGV4_POLVA</name>
<feature type="chain" id="PRO_5039909160" evidence="4">
    <location>
        <begin position="19"/>
        <end position="277"/>
    </location>
</feature>
<dbReference type="InterPro" id="IPR032675">
    <property type="entry name" value="LRR_dom_sf"/>
</dbReference>
<dbReference type="InterPro" id="IPR003591">
    <property type="entry name" value="Leu-rich_rpt_typical-subtyp"/>
</dbReference>
<evidence type="ECO:0000256" key="1">
    <source>
        <dbReference type="ARBA" id="ARBA00022614"/>
    </source>
</evidence>
<dbReference type="Pfam" id="PF00560">
    <property type="entry name" value="LRR_1"/>
    <property type="match status" value="1"/>
</dbReference>
<dbReference type="AlphaFoldDB" id="A0A9J6BGV4"/>
<accession>A0A9J6BGV4</accession>
<proteinExistence type="predicted"/>
<dbReference type="GO" id="GO:0016020">
    <property type="term" value="C:membrane"/>
    <property type="evidence" value="ECO:0007669"/>
    <property type="project" value="UniProtKB-SubCell"/>
</dbReference>
<dbReference type="InterPro" id="IPR001611">
    <property type="entry name" value="Leu-rich_rpt"/>
</dbReference>
<evidence type="ECO:0000313" key="5">
    <source>
        <dbReference type="EMBL" id="KAG5669037.1"/>
    </source>
</evidence>
<dbReference type="PANTHER" id="PTHR45842:SF22">
    <property type="entry name" value="INSULIN-LIKE GROWTH FACTOR-BINDING PROTEIN COMPLEX ACID LABILE SUBUNIT ISOFORM X1"/>
    <property type="match status" value="1"/>
</dbReference>
<dbReference type="EMBL" id="JADBJN010000004">
    <property type="protein sequence ID" value="KAG5669037.1"/>
    <property type="molecule type" value="Genomic_DNA"/>
</dbReference>
<evidence type="ECO:0000313" key="6">
    <source>
        <dbReference type="Proteomes" id="UP001107558"/>
    </source>
</evidence>
<dbReference type="SUPFAM" id="SSF52058">
    <property type="entry name" value="L domain-like"/>
    <property type="match status" value="1"/>
</dbReference>
<reference evidence="5" key="1">
    <citation type="submission" date="2021-03" db="EMBL/GenBank/DDBJ databases">
        <title>Chromosome level genome of the anhydrobiotic midge Polypedilum vanderplanki.</title>
        <authorList>
            <person name="Yoshida Y."/>
            <person name="Kikawada T."/>
            <person name="Gusev O."/>
        </authorList>
    </citation>
    <scope>NUCLEOTIDE SEQUENCE</scope>
    <source>
        <strain evidence="5">NIAS01</strain>
        <tissue evidence="5">Whole body or cell culture</tissue>
    </source>
</reference>
<keyword evidence="3" id="KW-0677">Repeat</keyword>
<dbReference type="Pfam" id="PF13855">
    <property type="entry name" value="LRR_8"/>
    <property type="match status" value="1"/>
</dbReference>
<gene>
    <name evidence="5" type="ORF">PVAND_016939</name>
</gene>
<evidence type="ECO:0000256" key="4">
    <source>
        <dbReference type="SAM" id="SignalP"/>
    </source>
</evidence>